<evidence type="ECO:0000313" key="1">
    <source>
        <dbReference type="EMBL" id="GEU55071.1"/>
    </source>
</evidence>
<sequence>MNMAVQKFNQLVTKTLVHSGENDEDSMTRVKILYKTHMGSDFKHKSAWIFLNNKHKWTNPESTNARRYRFRVIDEDPEHVGDDALPRPPVLQRLAKSQRLGSNSIASSGSNLIAYQEFMAEQYKLDRKAKMQLNEQEREDRRRLIQSQRIAEDMKVLKIDTCGMDPADAAIINAQKARIRLAYPPPTN</sequence>
<evidence type="ECO:0008006" key="2">
    <source>
        <dbReference type="Google" id="ProtNLM"/>
    </source>
</evidence>
<name>A0A6L2KZH4_TANCI</name>
<proteinExistence type="predicted"/>
<dbReference type="AlphaFoldDB" id="A0A6L2KZH4"/>
<protein>
    <recommendedName>
        <fullName evidence="2">No apical meristem-associated C-terminal domain-containing protein</fullName>
    </recommendedName>
</protein>
<organism evidence="1">
    <name type="scientific">Tanacetum cinerariifolium</name>
    <name type="common">Dalmatian daisy</name>
    <name type="synonym">Chrysanthemum cinerariifolium</name>
    <dbReference type="NCBI Taxonomy" id="118510"/>
    <lineage>
        <taxon>Eukaryota</taxon>
        <taxon>Viridiplantae</taxon>
        <taxon>Streptophyta</taxon>
        <taxon>Embryophyta</taxon>
        <taxon>Tracheophyta</taxon>
        <taxon>Spermatophyta</taxon>
        <taxon>Magnoliopsida</taxon>
        <taxon>eudicotyledons</taxon>
        <taxon>Gunneridae</taxon>
        <taxon>Pentapetalae</taxon>
        <taxon>asterids</taxon>
        <taxon>campanulids</taxon>
        <taxon>Asterales</taxon>
        <taxon>Asteraceae</taxon>
        <taxon>Asteroideae</taxon>
        <taxon>Anthemideae</taxon>
        <taxon>Anthemidinae</taxon>
        <taxon>Tanacetum</taxon>
    </lineage>
</organism>
<comment type="caution">
    <text evidence="1">The sequence shown here is derived from an EMBL/GenBank/DDBJ whole genome shotgun (WGS) entry which is preliminary data.</text>
</comment>
<dbReference type="EMBL" id="BKCJ010003435">
    <property type="protein sequence ID" value="GEU55071.1"/>
    <property type="molecule type" value="Genomic_DNA"/>
</dbReference>
<gene>
    <name evidence="1" type="ORF">Tci_027049</name>
</gene>
<reference evidence="1" key="1">
    <citation type="journal article" date="2019" name="Sci. Rep.">
        <title>Draft genome of Tanacetum cinerariifolium, the natural source of mosquito coil.</title>
        <authorList>
            <person name="Yamashiro T."/>
            <person name="Shiraishi A."/>
            <person name="Satake H."/>
            <person name="Nakayama K."/>
        </authorList>
    </citation>
    <scope>NUCLEOTIDE SEQUENCE</scope>
</reference>
<accession>A0A6L2KZH4</accession>